<dbReference type="PANTHER" id="PTHR33823">
    <property type="entry name" value="RNA POLYMERASE-BINDING TRANSCRIPTION FACTOR DKSA-RELATED"/>
    <property type="match status" value="1"/>
</dbReference>
<protein>
    <submittedName>
        <fullName evidence="6">TraR/DksA family transcriptional regulator</fullName>
    </submittedName>
</protein>
<dbReference type="Pfam" id="PF01258">
    <property type="entry name" value="zf-dskA_traR"/>
    <property type="match status" value="1"/>
</dbReference>
<name>A0ABV4TTK3_9GAMM</name>
<evidence type="ECO:0000259" key="5">
    <source>
        <dbReference type="Pfam" id="PF01258"/>
    </source>
</evidence>
<gene>
    <name evidence="6" type="ORF">ACERLL_07405</name>
</gene>
<organism evidence="6 7">
    <name type="scientific">Thiohalorhabdus methylotrophus</name>
    <dbReference type="NCBI Taxonomy" id="3242694"/>
    <lineage>
        <taxon>Bacteria</taxon>
        <taxon>Pseudomonadati</taxon>
        <taxon>Pseudomonadota</taxon>
        <taxon>Gammaproteobacteria</taxon>
        <taxon>Thiohalorhabdales</taxon>
        <taxon>Thiohalorhabdaceae</taxon>
        <taxon>Thiohalorhabdus</taxon>
    </lineage>
</organism>
<evidence type="ECO:0000256" key="1">
    <source>
        <dbReference type="ARBA" id="ARBA00022723"/>
    </source>
</evidence>
<evidence type="ECO:0000256" key="2">
    <source>
        <dbReference type="ARBA" id="ARBA00022771"/>
    </source>
</evidence>
<dbReference type="PROSITE" id="PS51128">
    <property type="entry name" value="ZF_DKSA_2"/>
    <property type="match status" value="1"/>
</dbReference>
<keyword evidence="2" id="KW-0863">Zinc-finger</keyword>
<evidence type="ECO:0000256" key="3">
    <source>
        <dbReference type="ARBA" id="ARBA00022833"/>
    </source>
</evidence>
<dbReference type="SUPFAM" id="SSF57716">
    <property type="entry name" value="Glucocorticoid receptor-like (DNA-binding domain)"/>
    <property type="match status" value="1"/>
</dbReference>
<keyword evidence="3" id="KW-0862">Zinc</keyword>
<reference evidence="6 7" key="1">
    <citation type="submission" date="2024-08" db="EMBL/GenBank/DDBJ databases">
        <title>Whole-genome sequencing of halo(alkali)philic microorganisms from hypersaline lakes.</title>
        <authorList>
            <person name="Sorokin D.Y."/>
            <person name="Merkel A.Y."/>
            <person name="Messina E."/>
            <person name="Yakimov M."/>
        </authorList>
    </citation>
    <scope>NUCLEOTIDE SEQUENCE [LARGE SCALE GENOMIC DNA]</scope>
    <source>
        <strain evidence="6 7">Cl-TMA</strain>
    </source>
</reference>
<evidence type="ECO:0000256" key="4">
    <source>
        <dbReference type="PROSITE-ProRule" id="PRU00510"/>
    </source>
</evidence>
<accession>A0ABV4TTK3</accession>
<dbReference type="Proteomes" id="UP001575181">
    <property type="component" value="Unassembled WGS sequence"/>
</dbReference>
<keyword evidence="7" id="KW-1185">Reference proteome</keyword>
<evidence type="ECO:0000313" key="7">
    <source>
        <dbReference type="Proteomes" id="UP001575181"/>
    </source>
</evidence>
<dbReference type="RefSeq" id="WP_373655432.1">
    <property type="nucleotide sequence ID" value="NZ_JBGUAW010000004.1"/>
</dbReference>
<sequence length="109" mass="12081">MDALAKRLQARLAELDSGHDARTEASGTVDLDQARTGRLTRMDALQQQAMAQASNRRAQLEKQRIRGALQRIESGEYGYCLRCEEPIGVGRLEADPSVTFCIECARAED</sequence>
<dbReference type="InterPro" id="IPR000962">
    <property type="entry name" value="Znf_DskA_TraR"/>
</dbReference>
<feature type="zinc finger region" description="dksA C4-type" evidence="4">
    <location>
        <begin position="80"/>
        <end position="104"/>
    </location>
</feature>
<evidence type="ECO:0000313" key="6">
    <source>
        <dbReference type="EMBL" id="MFA9460651.1"/>
    </source>
</evidence>
<proteinExistence type="predicted"/>
<feature type="domain" description="Zinc finger DksA/TraR C4-type" evidence="5">
    <location>
        <begin position="75"/>
        <end position="107"/>
    </location>
</feature>
<comment type="caution">
    <text evidence="6">The sequence shown here is derived from an EMBL/GenBank/DDBJ whole genome shotgun (WGS) entry which is preliminary data.</text>
</comment>
<keyword evidence="1" id="KW-0479">Metal-binding</keyword>
<dbReference type="EMBL" id="JBGUAW010000004">
    <property type="protein sequence ID" value="MFA9460651.1"/>
    <property type="molecule type" value="Genomic_DNA"/>
</dbReference>
<dbReference type="Gene3D" id="1.20.120.910">
    <property type="entry name" value="DksA, coiled-coil domain"/>
    <property type="match status" value="1"/>
</dbReference>